<organism evidence="7 8">
    <name type="scientific">Orbilia blumenaviensis</name>
    <dbReference type="NCBI Taxonomy" id="1796055"/>
    <lineage>
        <taxon>Eukaryota</taxon>
        <taxon>Fungi</taxon>
        <taxon>Dikarya</taxon>
        <taxon>Ascomycota</taxon>
        <taxon>Pezizomycotina</taxon>
        <taxon>Orbiliomycetes</taxon>
        <taxon>Orbiliales</taxon>
        <taxon>Orbiliaceae</taxon>
        <taxon>Orbilia</taxon>
    </lineage>
</organism>
<dbReference type="PANTHER" id="PTHR45649">
    <property type="entry name" value="AMINO-ACID PERMEASE BAT1"/>
    <property type="match status" value="1"/>
</dbReference>
<feature type="transmembrane region" description="Helical" evidence="6">
    <location>
        <begin position="394"/>
        <end position="411"/>
    </location>
</feature>
<feature type="transmembrane region" description="Helical" evidence="6">
    <location>
        <begin position="81"/>
        <end position="100"/>
    </location>
</feature>
<reference evidence="7 8" key="1">
    <citation type="submission" date="2019-10" db="EMBL/GenBank/DDBJ databases">
        <authorList>
            <person name="Palmer J.M."/>
        </authorList>
    </citation>
    <scope>NUCLEOTIDE SEQUENCE [LARGE SCALE GENOMIC DNA]</scope>
    <source>
        <strain evidence="7 8">TWF730</strain>
    </source>
</reference>
<feature type="transmembrane region" description="Helical" evidence="6">
    <location>
        <begin position="209"/>
        <end position="226"/>
    </location>
</feature>
<dbReference type="Gene3D" id="1.20.1740.10">
    <property type="entry name" value="Amino acid/polyamine transporter I"/>
    <property type="match status" value="1"/>
</dbReference>
<accession>A0AAV9VGK6</accession>
<keyword evidence="5 6" id="KW-0472">Membrane</keyword>
<feature type="transmembrane region" description="Helical" evidence="6">
    <location>
        <begin position="128"/>
        <end position="158"/>
    </location>
</feature>
<sequence length="543" mass="59330">MQRDNSCLSLKCEIPQDDVEFRDDSSLDIDNKRLADTGYTPDLNRDFSILSILAVGFSVTNSWFGISASLVTGIYSGGTVVTIYGTCFITLISTCVAISLSEMASAMPNAGGQYFWASELAPRKWSSFLAYMTGGIAWAGAVFTTASATLSVASALVGVYQISNPAFVPNFLELNGRLSVFAAYELINIFTGLFNCYGKILPVMAKVTLSISLISMTVITITVLAISNPKNSAEFVFATFRNESGWSSPFIAFMVGLINPNWSFACLDSVTHLAEEVPKPERAIPYAILGTVGIGFVTSLVYSISIFFAIKDIDGVYLSPTGVPLLEIFKQALESTAGAVALESLIICTGVGCLIACHTWQARLAWSFSRDRGLPGSKHWAVVNKELDAPVNAHLLNCVLVAILGCLYLASSTAFNSMITACIVLLYISYSIPIALLLFAKKRSNLKHGPFWTGILGLISNYVVLIWTVFTLVLYSFPYYYPVVAGNMNYVSAVYFLVFSFLVVYWFIRGRKTFRSKEERDKLAASGVLYRVPSHSRGKTSRE</sequence>
<feature type="transmembrane region" description="Helical" evidence="6">
    <location>
        <begin position="417"/>
        <end position="439"/>
    </location>
</feature>
<evidence type="ECO:0000256" key="1">
    <source>
        <dbReference type="ARBA" id="ARBA00004141"/>
    </source>
</evidence>
<feature type="transmembrane region" description="Helical" evidence="6">
    <location>
        <begin position="489"/>
        <end position="508"/>
    </location>
</feature>
<dbReference type="GO" id="GO:0016020">
    <property type="term" value="C:membrane"/>
    <property type="evidence" value="ECO:0007669"/>
    <property type="project" value="UniProtKB-SubCell"/>
</dbReference>
<dbReference type="PIRSF" id="PIRSF006060">
    <property type="entry name" value="AA_transporter"/>
    <property type="match status" value="1"/>
</dbReference>
<comment type="caution">
    <text evidence="7">The sequence shown here is derived from an EMBL/GenBank/DDBJ whole genome shotgun (WGS) entry which is preliminary data.</text>
</comment>
<keyword evidence="8" id="KW-1185">Reference proteome</keyword>
<comment type="subcellular location">
    <subcellularLocation>
        <location evidence="1">Membrane</location>
        <topology evidence="1">Multi-pass membrane protein</topology>
    </subcellularLocation>
</comment>
<keyword evidence="2" id="KW-0813">Transport</keyword>
<proteinExistence type="predicted"/>
<dbReference type="FunFam" id="1.20.1740.10:FF:000046">
    <property type="entry name" value="Amino-acid permease, putative"/>
    <property type="match status" value="1"/>
</dbReference>
<evidence type="ECO:0000256" key="4">
    <source>
        <dbReference type="ARBA" id="ARBA00022989"/>
    </source>
</evidence>
<dbReference type="Proteomes" id="UP001373714">
    <property type="component" value="Unassembled WGS sequence"/>
</dbReference>
<evidence type="ECO:0000256" key="5">
    <source>
        <dbReference type="ARBA" id="ARBA00023136"/>
    </source>
</evidence>
<evidence type="ECO:0000313" key="8">
    <source>
        <dbReference type="Proteomes" id="UP001373714"/>
    </source>
</evidence>
<evidence type="ECO:0000313" key="7">
    <source>
        <dbReference type="EMBL" id="KAK6361132.1"/>
    </source>
</evidence>
<evidence type="ECO:0000256" key="6">
    <source>
        <dbReference type="SAM" id="Phobius"/>
    </source>
</evidence>
<name>A0AAV9VGK6_9PEZI</name>
<feature type="transmembrane region" description="Helical" evidence="6">
    <location>
        <begin position="246"/>
        <end position="265"/>
    </location>
</feature>
<dbReference type="PANTHER" id="PTHR45649:SF7">
    <property type="entry name" value="CHOLINE TRANSPORT PROTEIN"/>
    <property type="match status" value="1"/>
</dbReference>
<dbReference type="GO" id="GO:0015101">
    <property type="term" value="F:organic cation transmembrane transporter activity"/>
    <property type="evidence" value="ECO:0007669"/>
    <property type="project" value="UniProtKB-ARBA"/>
</dbReference>
<dbReference type="Pfam" id="PF13520">
    <property type="entry name" value="AA_permease_2"/>
    <property type="match status" value="1"/>
</dbReference>
<gene>
    <name evidence="7" type="ORF">TWF730_004879</name>
</gene>
<evidence type="ECO:0008006" key="9">
    <source>
        <dbReference type="Google" id="ProtNLM"/>
    </source>
</evidence>
<dbReference type="AlphaFoldDB" id="A0AAV9VGK6"/>
<feature type="transmembrane region" description="Helical" evidence="6">
    <location>
        <begin position="451"/>
        <end position="477"/>
    </location>
</feature>
<keyword evidence="3 6" id="KW-0812">Transmembrane</keyword>
<feature type="transmembrane region" description="Helical" evidence="6">
    <location>
        <begin position="286"/>
        <end position="310"/>
    </location>
</feature>
<dbReference type="EMBL" id="JAVHNS010000002">
    <property type="protein sequence ID" value="KAK6361132.1"/>
    <property type="molecule type" value="Genomic_DNA"/>
</dbReference>
<protein>
    <recommendedName>
        <fullName evidence="9">Choline transport protein</fullName>
    </recommendedName>
</protein>
<feature type="transmembrane region" description="Helical" evidence="6">
    <location>
        <begin position="178"/>
        <end position="197"/>
    </location>
</feature>
<evidence type="ECO:0000256" key="3">
    <source>
        <dbReference type="ARBA" id="ARBA00022692"/>
    </source>
</evidence>
<dbReference type="InterPro" id="IPR002293">
    <property type="entry name" value="AA/rel_permease1"/>
</dbReference>
<evidence type="ECO:0000256" key="2">
    <source>
        <dbReference type="ARBA" id="ARBA00022448"/>
    </source>
</evidence>
<feature type="transmembrane region" description="Helical" evidence="6">
    <location>
        <begin position="339"/>
        <end position="360"/>
    </location>
</feature>
<feature type="transmembrane region" description="Helical" evidence="6">
    <location>
        <begin position="49"/>
        <end position="75"/>
    </location>
</feature>
<keyword evidence="4 6" id="KW-1133">Transmembrane helix</keyword>